<evidence type="ECO:0000313" key="2">
    <source>
        <dbReference type="EMBL" id="AYV75387.1"/>
    </source>
</evidence>
<dbReference type="Gene3D" id="3.40.50.300">
    <property type="entry name" value="P-loop containing nucleotide triphosphate hydrolases"/>
    <property type="match status" value="1"/>
</dbReference>
<dbReference type="GO" id="GO:0005524">
    <property type="term" value="F:ATP binding"/>
    <property type="evidence" value="ECO:0007669"/>
    <property type="project" value="InterPro"/>
</dbReference>
<organism evidence="2">
    <name type="scientific">Terrestrivirus sp</name>
    <dbReference type="NCBI Taxonomy" id="2487775"/>
    <lineage>
        <taxon>Viruses</taxon>
        <taxon>Varidnaviria</taxon>
        <taxon>Bamfordvirae</taxon>
        <taxon>Nucleocytoviricota</taxon>
        <taxon>Megaviricetes</taxon>
        <taxon>Imitervirales</taxon>
        <taxon>Mimiviridae</taxon>
        <taxon>Klosneuvirinae</taxon>
    </lineage>
</organism>
<evidence type="ECO:0000259" key="1">
    <source>
        <dbReference type="Pfam" id="PF00004"/>
    </source>
</evidence>
<dbReference type="SUPFAM" id="SSF52540">
    <property type="entry name" value="P-loop containing nucleoside triphosphate hydrolases"/>
    <property type="match status" value="1"/>
</dbReference>
<dbReference type="InterPro" id="IPR027417">
    <property type="entry name" value="P-loop_NTPase"/>
</dbReference>
<accession>A0A3G4ZKM1</accession>
<name>A0A3G4ZKM1_9VIRU</name>
<dbReference type="InterPro" id="IPR003959">
    <property type="entry name" value="ATPase_AAA_core"/>
</dbReference>
<protein>
    <recommendedName>
        <fullName evidence="1">ATPase AAA-type core domain-containing protein</fullName>
    </recommendedName>
</protein>
<sequence>MALPQNGNPVRKIFVTDPLHVAAIDLIFTELAPLDMVNIQGIEMKNGRWILINGTHNLNYGTDINDIPCYIHANRDNNMFTIDFFGSEPTKTIEKIIGAKRIKVVNESFIREIDMFVMKEKEMEEKGGYTMDIVRIPMNNIYTFRKRGEKGYMILHKEVVDNKQSYTVDVVDTYYDSIISAILNGNVDRIRVVVCSIVSENIFVRTMDKTAPELIFPCQQTIVDYVIDEYTKKNKNVTILVSGSPGMGKSTVALWVAQMMKRRLAVDPYLVKGFNINCDEMQYHPIINHYSPKNNSPVILLLDEFDIAMKNANSADASDGTKNALAISANKTNLNNFLDSINDEQFLITIATTNMKLDDINKEFNIYCRKGRFNKHFEIVSRDNVKIADPNLFYYLN</sequence>
<reference evidence="2" key="1">
    <citation type="submission" date="2018-10" db="EMBL/GenBank/DDBJ databases">
        <title>Hidden diversity of soil giant viruses.</title>
        <authorList>
            <person name="Schulz F."/>
            <person name="Alteio L."/>
            <person name="Goudeau D."/>
            <person name="Ryan E.M."/>
            <person name="Malmstrom R.R."/>
            <person name="Blanchard J."/>
            <person name="Woyke T."/>
        </authorList>
    </citation>
    <scope>NUCLEOTIDE SEQUENCE</scope>
    <source>
        <strain evidence="2">TEV1</strain>
    </source>
</reference>
<dbReference type="Pfam" id="PF00004">
    <property type="entry name" value="AAA"/>
    <property type="match status" value="1"/>
</dbReference>
<proteinExistence type="predicted"/>
<gene>
    <name evidence="2" type="ORF">Terrestrivirus1_261</name>
</gene>
<dbReference type="GO" id="GO:0016887">
    <property type="term" value="F:ATP hydrolysis activity"/>
    <property type="evidence" value="ECO:0007669"/>
    <property type="project" value="InterPro"/>
</dbReference>
<dbReference type="EMBL" id="MK071979">
    <property type="protein sequence ID" value="AYV75387.1"/>
    <property type="molecule type" value="Genomic_DNA"/>
</dbReference>
<feature type="domain" description="ATPase AAA-type core" evidence="1">
    <location>
        <begin position="239"/>
        <end position="379"/>
    </location>
</feature>